<dbReference type="Proteomes" id="UP000007360">
    <property type="component" value="Unassembled WGS sequence"/>
</dbReference>
<evidence type="ECO:0000313" key="1">
    <source>
        <dbReference type="EMBL" id="EKF86045.1"/>
    </source>
</evidence>
<protein>
    <submittedName>
        <fullName evidence="1">Uncharacterized protein</fullName>
    </submittedName>
</protein>
<organism evidence="1 2">
    <name type="scientific">Methanobacterium formicicum (strain DSM 3637 / PP1)</name>
    <dbReference type="NCBI Taxonomy" id="1204725"/>
    <lineage>
        <taxon>Archaea</taxon>
        <taxon>Methanobacteriati</taxon>
        <taxon>Methanobacteriota</taxon>
        <taxon>Methanomada group</taxon>
        <taxon>Methanobacteria</taxon>
        <taxon>Methanobacteriales</taxon>
        <taxon>Methanobacteriaceae</taxon>
        <taxon>Methanobacterium</taxon>
    </lineage>
</organism>
<dbReference type="EMBL" id="AMPO01000004">
    <property type="protein sequence ID" value="EKF86045.1"/>
    <property type="molecule type" value="Genomic_DNA"/>
</dbReference>
<gene>
    <name evidence="1" type="ORF">A994_06146</name>
</gene>
<proteinExistence type="predicted"/>
<reference evidence="1 2" key="1">
    <citation type="journal article" date="2012" name="J. Bacteriol.">
        <title>Draft genome sequence of Methanobacterium formicicum DSM 3637, an archaebacterium isolated from the methane producer amoeba Pelomyxa palustris.</title>
        <authorList>
            <person name="Gutierrez G."/>
        </authorList>
    </citation>
    <scope>NUCLEOTIDE SEQUENCE [LARGE SCALE GENOMIC DNA]</scope>
    <source>
        <strain evidence="2">DSM 3637 / PP1</strain>
    </source>
</reference>
<comment type="caution">
    <text evidence="1">The sequence shown here is derived from an EMBL/GenBank/DDBJ whole genome shotgun (WGS) entry which is preliminary data.</text>
</comment>
<name>K2RTD2_METFP</name>
<dbReference type="AlphaFoldDB" id="K2RTD2"/>
<evidence type="ECO:0000313" key="2">
    <source>
        <dbReference type="Proteomes" id="UP000007360"/>
    </source>
</evidence>
<accession>K2RTD2</accession>
<keyword evidence="2" id="KW-1185">Reference proteome</keyword>
<sequence length="70" mass="8464">MVNWEEVSNGRYGTFKKELNTKVILRQKNYRNIDKYDSYNNTSGTMSKYNKQNQWQITLLQMPNFDKHVI</sequence>